<dbReference type="AlphaFoldDB" id="A0A3E0HHJ3"/>
<dbReference type="RefSeq" id="WP_116176084.1">
    <property type="nucleotide sequence ID" value="NZ_CP144375.1"/>
</dbReference>
<protein>
    <submittedName>
        <fullName evidence="2">Pimeloyl-ACP methyl ester carboxylesterase</fullName>
    </submittedName>
</protein>
<keyword evidence="3" id="KW-1185">Reference proteome</keyword>
<dbReference type="OrthoDB" id="63519at2"/>
<dbReference type="InterPro" id="IPR000073">
    <property type="entry name" value="AB_hydrolase_1"/>
</dbReference>
<evidence type="ECO:0000313" key="2">
    <source>
        <dbReference type="EMBL" id="REH45907.1"/>
    </source>
</evidence>
<dbReference type="EMBL" id="QUNO01000007">
    <property type="protein sequence ID" value="REH45907.1"/>
    <property type="molecule type" value="Genomic_DNA"/>
</dbReference>
<gene>
    <name evidence="2" type="ORF">BCF44_10739</name>
</gene>
<proteinExistence type="predicted"/>
<dbReference type="PANTHER" id="PTHR43194:SF2">
    <property type="entry name" value="PEROXISOMAL MEMBRANE PROTEIN LPX1"/>
    <property type="match status" value="1"/>
</dbReference>
<evidence type="ECO:0000313" key="3">
    <source>
        <dbReference type="Proteomes" id="UP000256269"/>
    </source>
</evidence>
<accession>A0A3E0HHJ3</accession>
<feature type="domain" description="AB hydrolase-1" evidence="1">
    <location>
        <begin position="26"/>
        <end position="262"/>
    </location>
</feature>
<dbReference type="InterPro" id="IPR029058">
    <property type="entry name" value="AB_hydrolase_fold"/>
</dbReference>
<reference evidence="2 3" key="1">
    <citation type="submission" date="2018-08" db="EMBL/GenBank/DDBJ databases">
        <title>Genomic Encyclopedia of Archaeal and Bacterial Type Strains, Phase II (KMG-II): from individual species to whole genera.</title>
        <authorList>
            <person name="Goeker M."/>
        </authorList>
    </citation>
    <scope>NUCLEOTIDE SEQUENCE [LARGE SCALE GENOMIC DNA]</scope>
    <source>
        <strain evidence="2 3">DSM 45791</strain>
    </source>
</reference>
<dbReference type="SUPFAM" id="SSF53474">
    <property type="entry name" value="alpha/beta-Hydrolases"/>
    <property type="match status" value="1"/>
</dbReference>
<sequence length="287" mass="30137">MFTTGSVTSADGTTIGYRQVGAGPGVVLLHGSNQHAGSHLSLAQALADQFTVYLPDRRGRGASGPYPADYGVRHEVEDLAAILAHTGARNVFGVSASGVAVLEAARTLPGAIDKVVAYEPALLMDGTKHTAWLARFDDEMARGKVAAALITSMFGLDLAPAAMRIMPRFLLEAVTEKFMKAEERDAAPDAVTMRRLAPTLHYEGVLLAEMEGTVDQFAAVKAQVLLLRAGKGLQFLHPAIDRLAAVVPNATVVDLPGLDHGSAADVSKANAGGRPDVVAAQLRAFFS</sequence>
<dbReference type="Proteomes" id="UP000256269">
    <property type="component" value="Unassembled WGS sequence"/>
</dbReference>
<dbReference type="GO" id="GO:0003824">
    <property type="term" value="F:catalytic activity"/>
    <property type="evidence" value="ECO:0007669"/>
    <property type="project" value="UniProtKB-ARBA"/>
</dbReference>
<dbReference type="Gene3D" id="3.40.50.1820">
    <property type="entry name" value="alpha/beta hydrolase"/>
    <property type="match status" value="1"/>
</dbReference>
<dbReference type="Pfam" id="PF12697">
    <property type="entry name" value="Abhydrolase_6"/>
    <property type="match status" value="1"/>
</dbReference>
<dbReference type="InterPro" id="IPR050228">
    <property type="entry name" value="Carboxylesterase_BioH"/>
</dbReference>
<dbReference type="PANTHER" id="PTHR43194">
    <property type="entry name" value="HYDROLASE ALPHA/BETA FOLD FAMILY"/>
    <property type="match status" value="1"/>
</dbReference>
<organism evidence="2 3">
    <name type="scientific">Kutzneria buriramensis</name>
    <dbReference type="NCBI Taxonomy" id="1045776"/>
    <lineage>
        <taxon>Bacteria</taxon>
        <taxon>Bacillati</taxon>
        <taxon>Actinomycetota</taxon>
        <taxon>Actinomycetes</taxon>
        <taxon>Pseudonocardiales</taxon>
        <taxon>Pseudonocardiaceae</taxon>
        <taxon>Kutzneria</taxon>
    </lineage>
</organism>
<evidence type="ECO:0000259" key="1">
    <source>
        <dbReference type="Pfam" id="PF12697"/>
    </source>
</evidence>
<name>A0A3E0HHJ3_9PSEU</name>
<comment type="caution">
    <text evidence="2">The sequence shown here is derived from an EMBL/GenBank/DDBJ whole genome shotgun (WGS) entry which is preliminary data.</text>
</comment>